<evidence type="ECO:0008006" key="4">
    <source>
        <dbReference type="Google" id="ProtNLM"/>
    </source>
</evidence>
<accession>A0A7D7RC15</accession>
<name>A0A7D7RC15_PLAMR</name>
<dbReference type="RefSeq" id="WP_182093369.1">
    <property type="nucleotide sequence ID" value="NZ_CP059540.1"/>
</dbReference>
<gene>
    <name evidence="2" type="ORF">H1Q58_08160</name>
</gene>
<dbReference type="KEGG" id="pdec:H1Q58_08160"/>
<sequence>MKDTLKIFLSLCLVLSGLAFGVQAEASTIEEGYVTFEKINESTLKLIIENGDSYIDEEGTAFITDSITGQTAELPKETLDKNEMPVNLVYKKQDDNLLVEYHSAGFQTFGFWQCTLGTVGAAGTGTLAGMGIGAIAATPVTVLGGGVFGGIAGGMTGASASCFN</sequence>
<keyword evidence="3" id="KW-1185">Reference proteome</keyword>
<feature type="signal peptide" evidence="1">
    <location>
        <begin position="1"/>
        <end position="24"/>
    </location>
</feature>
<keyword evidence="1" id="KW-0732">Signal</keyword>
<dbReference type="EMBL" id="CP059540">
    <property type="protein sequence ID" value="QMT18918.1"/>
    <property type="molecule type" value="Genomic_DNA"/>
</dbReference>
<dbReference type="Proteomes" id="UP000514716">
    <property type="component" value="Chromosome"/>
</dbReference>
<feature type="chain" id="PRO_5038428080" description="Pathogenicity island protein" evidence="1">
    <location>
        <begin position="25"/>
        <end position="164"/>
    </location>
</feature>
<proteinExistence type="predicted"/>
<evidence type="ECO:0000256" key="1">
    <source>
        <dbReference type="SAM" id="SignalP"/>
    </source>
</evidence>
<reference evidence="2 3" key="1">
    <citation type="submission" date="2020-07" db="EMBL/GenBank/DDBJ databases">
        <title>Screening of a cold-adapted Planococcus bacterium producing protease in traditional shrimp paste and protease identification by genome sequencing.</title>
        <authorList>
            <person name="Gao R."/>
            <person name="Leng W."/>
            <person name="Chu Q."/>
            <person name="Wu X."/>
            <person name="Liu H."/>
            <person name="Li X."/>
        </authorList>
    </citation>
    <scope>NUCLEOTIDE SEQUENCE [LARGE SCALE GENOMIC DNA]</scope>
    <source>
        <strain evidence="2 3">XJ11</strain>
    </source>
</reference>
<dbReference type="AlphaFoldDB" id="A0A7D7RC15"/>
<evidence type="ECO:0000313" key="2">
    <source>
        <dbReference type="EMBL" id="QMT18918.1"/>
    </source>
</evidence>
<evidence type="ECO:0000313" key="3">
    <source>
        <dbReference type="Proteomes" id="UP000514716"/>
    </source>
</evidence>
<organism evidence="2 3">
    <name type="scientific">Planococcus maritimus</name>
    <dbReference type="NCBI Taxonomy" id="192421"/>
    <lineage>
        <taxon>Bacteria</taxon>
        <taxon>Bacillati</taxon>
        <taxon>Bacillota</taxon>
        <taxon>Bacilli</taxon>
        <taxon>Bacillales</taxon>
        <taxon>Caryophanaceae</taxon>
        <taxon>Planococcus</taxon>
    </lineage>
</organism>
<protein>
    <recommendedName>
        <fullName evidence="4">Pathogenicity island protein</fullName>
    </recommendedName>
</protein>